<dbReference type="InterPro" id="IPR036116">
    <property type="entry name" value="FN3_sf"/>
</dbReference>
<dbReference type="InterPro" id="IPR033888">
    <property type="entry name" value="DHOD_1B"/>
</dbReference>
<evidence type="ECO:0000256" key="3">
    <source>
        <dbReference type="ARBA" id="ARBA00004725"/>
    </source>
</evidence>
<feature type="domain" description="Fibronectin type-III" evidence="8">
    <location>
        <begin position="446"/>
        <end position="528"/>
    </location>
</feature>
<dbReference type="AlphaFoldDB" id="A0AAE0RZH2"/>
<dbReference type="InterPro" id="IPR003961">
    <property type="entry name" value="FN3_dom"/>
</dbReference>
<keyword evidence="4" id="KW-0285">Flavoprotein</keyword>
<dbReference type="CDD" id="cd00063">
    <property type="entry name" value="FN3"/>
    <property type="match status" value="1"/>
</dbReference>
<proteinExistence type="inferred from homology"/>
<protein>
    <recommendedName>
        <fullName evidence="8">Fibronectin type-III domain-containing protein</fullName>
    </recommendedName>
</protein>
<gene>
    <name evidence="9" type="ORF">CHS0354_024176</name>
</gene>
<organism evidence="9 10">
    <name type="scientific">Potamilus streckersoni</name>
    <dbReference type="NCBI Taxonomy" id="2493646"/>
    <lineage>
        <taxon>Eukaryota</taxon>
        <taxon>Metazoa</taxon>
        <taxon>Spiralia</taxon>
        <taxon>Lophotrochozoa</taxon>
        <taxon>Mollusca</taxon>
        <taxon>Bivalvia</taxon>
        <taxon>Autobranchia</taxon>
        <taxon>Heteroconchia</taxon>
        <taxon>Palaeoheterodonta</taxon>
        <taxon>Unionida</taxon>
        <taxon>Unionoidea</taxon>
        <taxon>Unionidae</taxon>
        <taxon>Ambleminae</taxon>
        <taxon>Lampsilini</taxon>
        <taxon>Potamilus</taxon>
    </lineage>
</organism>
<dbReference type="Pfam" id="PF01180">
    <property type="entry name" value="DHO_dh"/>
    <property type="match status" value="1"/>
</dbReference>
<keyword evidence="5" id="KW-0288">FMN</keyword>
<comment type="cofactor">
    <cofactor evidence="1">
        <name>FMN</name>
        <dbReference type="ChEBI" id="CHEBI:58210"/>
    </cofactor>
</comment>
<dbReference type="GO" id="GO:0006207">
    <property type="term" value="P:'de novo' pyrimidine nucleobase biosynthetic process"/>
    <property type="evidence" value="ECO:0007669"/>
    <property type="project" value="TreeGrafter"/>
</dbReference>
<dbReference type="PANTHER" id="PTHR48109:SF1">
    <property type="entry name" value="DIHYDROOROTATE DEHYDROGENASE (FUMARATE)"/>
    <property type="match status" value="1"/>
</dbReference>
<dbReference type="InterPro" id="IPR013785">
    <property type="entry name" value="Aldolase_TIM"/>
</dbReference>
<accession>A0AAE0RZH2</accession>
<keyword evidence="6" id="KW-0665">Pyrimidine biosynthesis</keyword>
<sequence length="817" mass="88869">MLASGTASYGEEIAAFFDLNTVGGIVTKAISIKPREGNLPQRIVEVRGGMLNAIGLANIGVGAFLSEKIPFLSKLKSAVIVNVVGKSADDYCEVVHRIETETDVVNGYELNLSCPNVKGECIVFGTSTRATSEVVSKVRKITNRHVMVKLSPNVTSIADIAVSAEQAGADSVSAINTLVGMSVDYQTKKSVLKNITGGFSGPAIKPIALAKVWEIKQAVKIPIVGIGGITCFEDVMEFLLVGANAVQIGTQNFVDPSVCEVVIKRTQNTEHRTQLKRLVLVPLLLAITFFAGECAAPEPTKYTITFNSNGGSNVENITVTSGNKATKPTDPTRANYLFVGWYKETELKTSFNFDTETITANITLYAKWTAITYTVTLNANGGTPDVAKKISVTYEGTVSVNSAELPTRAKHTLVIWNTKADGRGTPFIFGTTKVTSDITIYAQWIGIPTLTATSISASQINLSWERTTNATKYNLFDGTTQIGGDITDTKYSHTGLEGGSTHSYTLKACNEAGCSEASNAVLAKTNEATVTVTEIPKIGTDKRFHYVAFSIQADANLTDYTMGLVLKTNPETKPTATALRSGASFVRNISTTEINMLIPYVISSTIRTTNTTDSKFKIKGSTADDLLLTDDTTYTLYGMRNGSDNVVKLGDFITDDFPSGGASEVNFNKSAPDYFEKGIKDKIFTQRISDGVVFSPLIMSRERIVLTSTWYVLSLVNNQTDKIYAVVETTGADTLLFRDKSHDTRYDASEQNNFKAIIPTTNYIGTKDYTSSFYALYLLWYFKDSHKGSNVLLNFATTDETTLNPFSIDCFRIYIEK</sequence>
<dbReference type="Gene3D" id="2.60.40.10">
    <property type="entry name" value="Immunoglobulins"/>
    <property type="match status" value="1"/>
</dbReference>
<evidence type="ECO:0000256" key="6">
    <source>
        <dbReference type="ARBA" id="ARBA00022975"/>
    </source>
</evidence>
<reference evidence="9" key="1">
    <citation type="journal article" date="2021" name="Genome Biol. Evol.">
        <title>A High-Quality Reference Genome for a Parasitic Bivalve with Doubly Uniparental Inheritance (Bivalvia: Unionida).</title>
        <authorList>
            <person name="Smith C.H."/>
        </authorList>
    </citation>
    <scope>NUCLEOTIDE SEQUENCE</scope>
    <source>
        <strain evidence="9">CHS0354</strain>
    </source>
</reference>
<dbReference type="Gene3D" id="2.60.40.4270">
    <property type="entry name" value="Listeria-Bacteroides repeat domain"/>
    <property type="match status" value="2"/>
</dbReference>
<evidence type="ECO:0000256" key="4">
    <source>
        <dbReference type="ARBA" id="ARBA00022630"/>
    </source>
</evidence>
<reference evidence="9" key="2">
    <citation type="journal article" date="2021" name="Genome Biol. Evol.">
        <title>Developing a high-quality reference genome for a parasitic bivalve with doubly uniparental inheritance (Bivalvia: Unionida).</title>
        <authorList>
            <person name="Smith C.H."/>
        </authorList>
    </citation>
    <scope>NUCLEOTIDE SEQUENCE</scope>
    <source>
        <strain evidence="9">CHS0354</strain>
        <tissue evidence="9">Mantle</tissue>
    </source>
</reference>
<dbReference type="Proteomes" id="UP001195483">
    <property type="component" value="Unassembled WGS sequence"/>
</dbReference>
<dbReference type="InterPro" id="IPR049622">
    <property type="entry name" value="Dihydroorotate_DH_I"/>
</dbReference>
<dbReference type="NCBIfam" id="TIGR02543">
    <property type="entry name" value="List_Bact_rpt"/>
    <property type="match status" value="1"/>
</dbReference>
<dbReference type="SUPFAM" id="SSF49265">
    <property type="entry name" value="Fibronectin type III"/>
    <property type="match status" value="1"/>
</dbReference>
<dbReference type="NCBIfam" id="TIGR01037">
    <property type="entry name" value="pyrD_sub1_fam"/>
    <property type="match status" value="1"/>
</dbReference>
<dbReference type="NCBIfam" id="NF005574">
    <property type="entry name" value="PRK07259.1"/>
    <property type="match status" value="1"/>
</dbReference>
<dbReference type="GO" id="GO:0005737">
    <property type="term" value="C:cytoplasm"/>
    <property type="evidence" value="ECO:0007669"/>
    <property type="project" value="InterPro"/>
</dbReference>
<dbReference type="InterPro" id="IPR042229">
    <property type="entry name" value="Listeria/Bacterioides_rpt_sf"/>
</dbReference>
<name>A0AAE0RZH2_9BIVA</name>
<dbReference type="InterPro" id="IPR013378">
    <property type="entry name" value="InlB-like_B-rpt"/>
</dbReference>
<dbReference type="InterPro" id="IPR024920">
    <property type="entry name" value="Dihydroorotate_DH_1"/>
</dbReference>
<dbReference type="CDD" id="cd04740">
    <property type="entry name" value="DHOD_1B_like"/>
    <property type="match status" value="1"/>
</dbReference>
<dbReference type="HAMAP" id="MF_00224">
    <property type="entry name" value="DHO_dh_type1"/>
    <property type="match status" value="1"/>
</dbReference>
<dbReference type="EMBL" id="JAEAOA010001427">
    <property type="protein sequence ID" value="KAK3582622.1"/>
    <property type="molecule type" value="Genomic_DNA"/>
</dbReference>
<evidence type="ECO:0000256" key="2">
    <source>
        <dbReference type="ARBA" id="ARBA00004196"/>
    </source>
</evidence>
<evidence type="ECO:0000313" key="10">
    <source>
        <dbReference type="Proteomes" id="UP001195483"/>
    </source>
</evidence>
<evidence type="ECO:0000256" key="7">
    <source>
        <dbReference type="ARBA" id="ARBA00023002"/>
    </source>
</evidence>
<dbReference type="PROSITE" id="PS50853">
    <property type="entry name" value="FN3"/>
    <property type="match status" value="1"/>
</dbReference>
<dbReference type="SUPFAM" id="SSF51395">
    <property type="entry name" value="FMN-linked oxidoreductases"/>
    <property type="match status" value="1"/>
</dbReference>
<dbReference type="InterPro" id="IPR005720">
    <property type="entry name" value="Dihydroorotate_DH_cat"/>
</dbReference>
<reference evidence="9" key="3">
    <citation type="submission" date="2023-05" db="EMBL/GenBank/DDBJ databases">
        <authorList>
            <person name="Smith C.H."/>
        </authorList>
    </citation>
    <scope>NUCLEOTIDE SEQUENCE</scope>
    <source>
        <strain evidence="9">CHS0354</strain>
        <tissue evidence="9">Mantle</tissue>
    </source>
</reference>
<comment type="subcellular location">
    <subcellularLocation>
        <location evidence="2">Cell envelope</location>
    </subcellularLocation>
</comment>
<dbReference type="Gene3D" id="3.20.20.70">
    <property type="entry name" value="Aldolase class I"/>
    <property type="match status" value="1"/>
</dbReference>
<keyword evidence="7" id="KW-0560">Oxidoreductase</keyword>
<evidence type="ECO:0000313" key="9">
    <source>
        <dbReference type="EMBL" id="KAK3582622.1"/>
    </source>
</evidence>
<dbReference type="PANTHER" id="PTHR48109">
    <property type="entry name" value="DIHYDROOROTATE DEHYDROGENASE (QUINONE), MITOCHONDRIAL-RELATED"/>
    <property type="match status" value="1"/>
</dbReference>
<evidence type="ECO:0000259" key="8">
    <source>
        <dbReference type="PROSITE" id="PS50853"/>
    </source>
</evidence>
<dbReference type="GO" id="GO:0004152">
    <property type="term" value="F:dihydroorotate dehydrogenase activity"/>
    <property type="evidence" value="ECO:0007669"/>
    <property type="project" value="InterPro"/>
</dbReference>
<evidence type="ECO:0000256" key="5">
    <source>
        <dbReference type="ARBA" id="ARBA00022643"/>
    </source>
</evidence>
<dbReference type="InterPro" id="IPR050074">
    <property type="entry name" value="DHO_dehydrogenase"/>
</dbReference>
<keyword evidence="10" id="KW-1185">Reference proteome</keyword>
<evidence type="ECO:0000256" key="1">
    <source>
        <dbReference type="ARBA" id="ARBA00001917"/>
    </source>
</evidence>
<dbReference type="GO" id="GO:0006221">
    <property type="term" value="P:pyrimidine nucleotide biosynthetic process"/>
    <property type="evidence" value="ECO:0007669"/>
    <property type="project" value="UniProtKB-KW"/>
</dbReference>
<dbReference type="Pfam" id="PF09479">
    <property type="entry name" value="Flg_new"/>
    <property type="match status" value="2"/>
</dbReference>
<comment type="pathway">
    <text evidence="3">Pyrimidine metabolism; UMP biosynthesis via de novo pathway.</text>
</comment>
<dbReference type="InterPro" id="IPR013783">
    <property type="entry name" value="Ig-like_fold"/>
</dbReference>
<comment type="caution">
    <text evidence="9">The sequence shown here is derived from an EMBL/GenBank/DDBJ whole genome shotgun (WGS) entry which is preliminary data.</text>
</comment>